<dbReference type="AlphaFoldDB" id="A0A9P5BPU3"/>
<feature type="compositionally biased region" description="Basic and acidic residues" evidence="1">
    <location>
        <begin position="60"/>
        <end position="73"/>
    </location>
</feature>
<dbReference type="Proteomes" id="UP000711996">
    <property type="component" value="Unassembled WGS sequence"/>
</dbReference>
<comment type="caution">
    <text evidence="2">The sequence shown here is derived from an EMBL/GenBank/DDBJ whole genome shotgun (WGS) entry which is preliminary data.</text>
</comment>
<reference evidence="2" key="1">
    <citation type="submission" date="2019-06" db="EMBL/GenBank/DDBJ databases">
        <authorList>
            <person name="Gan P."/>
            <person name="Shirasu K."/>
        </authorList>
    </citation>
    <scope>NUCLEOTIDE SEQUENCE [LARGE SCALE GENOMIC DNA]</scope>
    <source>
        <strain evidence="2">CAD2</strain>
    </source>
</reference>
<feature type="region of interest" description="Disordered" evidence="1">
    <location>
        <begin position="150"/>
        <end position="202"/>
    </location>
</feature>
<feature type="compositionally biased region" description="Acidic residues" evidence="1">
    <location>
        <begin position="48"/>
        <end position="59"/>
    </location>
</feature>
<name>A0A9P5BPU3_COLSI</name>
<proteinExistence type="predicted"/>
<sequence length="279" mass="32771">MSDISEDDLKYLAENAYRIVPYCPPGYFARIQAEALASRELKEKEKEEEKEEEEEEKEEDNNQKKKDDVNNDEEKSDEEDEGWKREEDEQEDWGRNPNEGTPIIFHFTQFVSDKDGNLVPRVGPKTLALHYDEETGDYDGEVVAQVEPEEIEEQEVEQDKVEQRKATEQTKQPYSKPGPQRKPRTKLSLLKPIPAFPGYKNPDLQTKEDWTLPVDQVDWNAVQYHEVMRSREMGEWHRSQYKLAVKDRKKAWKKASRRLKEGRGVVMTEVVQEPDQLET</sequence>
<gene>
    <name evidence="2" type="ORF">CGCSCA2_v012854</name>
</gene>
<organism evidence="2 3">
    <name type="scientific">Colletotrichum siamense</name>
    <name type="common">Anthracnose fungus</name>
    <dbReference type="NCBI Taxonomy" id="690259"/>
    <lineage>
        <taxon>Eukaryota</taxon>
        <taxon>Fungi</taxon>
        <taxon>Dikarya</taxon>
        <taxon>Ascomycota</taxon>
        <taxon>Pezizomycotina</taxon>
        <taxon>Sordariomycetes</taxon>
        <taxon>Hypocreomycetidae</taxon>
        <taxon>Glomerellales</taxon>
        <taxon>Glomerellaceae</taxon>
        <taxon>Colletotrichum</taxon>
        <taxon>Colletotrichum gloeosporioides species complex</taxon>
    </lineage>
</organism>
<evidence type="ECO:0000313" key="2">
    <source>
        <dbReference type="EMBL" id="KAF4847084.1"/>
    </source>
</evidence>
<dbReference type="OrthoDB" id="4848097at2759"/>
<evidence type="ECO:0000256" key="1">
    <source>
        <dbReference type="SAM" id="MobiDB-lite"/>
    </source>
</evidence>
<feature type="region of interest" description="Disordered" evidence="1">
    <location>
        <begin position="40"/>
        <end position="120"/>
    </location>
</feature>
<accession>A0A9P5BPU3</accession>
<protein>
    <submittedName>
        <fullName evidence="2">Uncharacterized protein</fullName>
    </submittedName>
</protein>
<keyword evidence="3" id="KW-1185">Reference proteome</keyword>
<feature type="compositionally biased region" description="Basic and acidic residues" evidence="1">
    <location>
        <begin position="157"/>
        <end position="168"/>
    </location>
</feature>
<dbReference type="EMBL" id="QPMT01000061">
    <property type="protein sequence ID" value="KAF4847084.1"/>
    <property type="molecule type" value="Genomic_DNA"/>
</dbReference>
<evidence type="ECO:0000313" key="3">
    <source>
        <dbReference type="Proteomes" id="UP000711996"/>
    </source>
</evidence>